<keyword evidence="1" id="KW-0472">Membrane</keyword>
<protein>
    <submittedName>
        <fullName evidence="2">Uncharacterized protein</fullName>
    </submittedName>
</protein>
<evidence type="ECO:0000313" key="3">
    <source>
        <dbReference type="Proteomes" id="UP000572051"/>
    </source>
</evidence>
<dbReference type="Proteomes" id="UP000572051">
    <property type="component" value="Unassembled WGS sequence"/>
</dbReference>
<dbReference type="AlphaFoldDB" id="A0A7Z0EIW3"/>
<reference evidence="2 3" key="1">
    <citation type="submission" date="2020-07" db="EMBL/GenBank/DDBJ databases">
        <title>Sequencing the genomes of 1000 actinobacteria strains.</title>
        <authorList>
            <person name="Klenk H.-P."/>
        </authorList>
    </citation>
    <scope>NUCLEOTIDE SEQUENCE [LARGE SCALE GENOMIC DNA]</scope>
    <source>
        <strain evidence="2 3">DSM 44442</strain>
    </source>
</reference>
<organism evidence="2 3">
    <name type="scientific">Nocardiopsis aegyptia</name>
    <dbReference type="NCBI Taxonomy" id="220378"/>
    <lineage>
        <taxon>Bacteria</taxon>
        <taxon>Bacillati</taxon>
        <taxon>Actinomycetota</taxon>
        <taxon>Actinomycetes</taxon>
        <taxon>Streptosporangiales</taxon>
        <taxon>Nocardiopsidaceae</taxon>
        <taxon>Nocardiopsis</taxon>
    </lineage>
</organism>
<name>A0A7Z0EIW3_9ACTN</name>
<gene>
    <name evidence="2" type="ORF">HNR10_000712</name>
</gene>
<evidence type="ECO:0000256" key="1">
    <source>
        <dbReference type="SAM" id="Phobius"/>
    </source>
</evidence>
<dbReference type="RefSeq" id="WP_179820787.1">
    <property type="nucleotide sequence ID" value="NZ_JACCFS010000001.1"/>
</dbReference>
<sequence>MGNDSNFGKRATAAIGVIASVLGILTFFGISNWNTLTSKLSGSAQPSGTELFPVSFTHQGWTLTATSRPDTWDECEEDWGCIANIKAQYTAEDPGLIVMVSVSVYSDSEAATRHVEEQRQWEQSNDVGGYGYSAVSGSYSVTAGAIDFQTNDPYTASSTIGRQVLSRLPLE</sequence>
<proteinExistence type="predicted"/>
<comment type="caution">
    <text evidence="2">The sequence shown here is derived from an EMBL/GenBank/DDBJ whole genome shotgun (WGS) entry which is preliminary data.</text>
</comment>
<feature type="transmembrane region" description="Helical" evidence="1">
    <location>
        <begin position="12"/>
        <end position="33"/>
    </location>
</feature>
<keyword evidence="3" id="KW-1185">Reference proteome</keyword>
<keyword evidence="1" id="KW-0812">Transmembrane</keyword>
<accession>A0A7Z0EIW3</accession>
<keyword evidence="1" id="KW-1133">Transmembrane helix</keyword>
<dbReference type="EMBL" id="JACCFS010000001">
    <property type="protein sequence ID" value="NYJ32831.1"/>
    <property type="molecule type" value="Genomic_DNA"/>
</dbReference>
<evidence type="ECO:0000313" key="2">
    <source>
        <dbReference type="EMBL" id="NYJ32831.1"/>
    </source>
</evidence>